<dbReference type="AlphaFoldDB" id="W0HQP3"/>
<protein>
    <submittedName>
        <fullName evidence="3">Putative transcriptional regulator, PAS and GerEdomains</fullName>
    </submittedName>
</protein>
<dbReference type="OrthoDB" id="9802186at2"/>
<dbReference type="RefSeq" id="WP_025421306.1">
    <property type="nucleotide sequence ID" value="NZ_CP006569.1"/>
</dbReference>
<dbReference type="EMBL" id="CP006569">
    <property type="protein sequence ID" value="AHF76176.1"/>
    <property type="molecule type" value="Genomic_DNA"/>
</dbReference>
<dbReference type="KEGG" id="sod:Sant_1104"/>
<accession>W0HQP3</accession>
<dbReference type="SUPFAM" id="SSF46894">
    <property type="entry name" value="C-terminal effector domain of the bipartite response regulators"/>
    <property type="match status" value="1"/>
</dbReference>
<evidence type="ECO:0000259" key="2">
    <source>
        <dbReference type="SMART" id="SM00421"/>
    </source>
</evidence>
<name>W0HQP3_9GAMM</name>
<dbReference type="HOGENOM" id="CLU_075576_1_0_6"/>
<dbReference type="InterPro" id="IPR036388">
    <property type="entry name" value="WH-like_DNA-bd_sf"/>
</dbReference>
<evidence type="ECO:0000313" key="3">
    <source>
        <dbReference type="EMBL" id="AHF76176.1"/>
    </source>
</evidence>
<dbReference type="InterPro" id="IPR016032">
    <property type="entry name" value="Sig_transdc_resp-reg_C-effctor"/>
</dbReference>
<dbReference type="InterPro" id="IPR000792">
    <property type="entry name" value="Tscrpt_reg_LuxR_C"/>
</dbReference>
<dbReference type="InterPro" id="IPR013656">
    <property type="entry name" value="PAS_4"/>
</dbReference>
<dbReference type="GO" id="GO:0003677">
    <property type="term" value="F:DNA binding"/>
    <property type="evidence" value="ECO:0007669"/>
    <property type="project" value="UniProtKB-KW"/>
</dbReference>
<dbReference type="Proteomes" id="UP000019028">
    <property type="component" value="Chromosome"/>
</dbReference>
<dbReference type="Pfam" id="PF00196">
    <property type="entry name" value="GerE"/>
    <property type="match status" value="1"/>
</dbReference>
<evidence type="ECO:0000313" key="4">
    <source>
        <dbReference type="Proteomes" id="UP000019028"/>
    </source>
</evidence>
<keyword evidence="4" id="KW-1185">Reference proteome</keyword>
<feature type="domain" description="HTH luxR-type" evidence="2">
    <location>
        <begin position="158"/>
        <end position="215"/>
    </location>
</feature>
<organism evidence="3 4">
    <name type="scientific">Sodalis praecaptivus</name>
    <dbReference type="NCBI Taxonomy" id="1239307"/>
    <lineage>
        <taxon>Bacteria</taxon>
        <taxon>Pseudomonadati</taxon>
        <taxon>Pseudomonadota</taxon>
        <taxon>Gammaproteobacteria</taxon>
        <taxon>Enterobacterales</taxon>
        <taxon>Bruguierivoracaceae</taxon>
        <taxon>Sodalis</taxon>
    </lineage>
</organism>
<keyword evidence="1" id="KW-0238">DNA-binding</keyword>
<proteinExistence type="predicted"/>
<dbReference type="Gene3D" id="1.10.10.10">
    <property type="entry name" value="Winged helix-like DNA-binding domain superfamily/Winged helix DNA-binding domain"/>
    <property type="match status" value="1"/>
</dbReference>
<dbReference type="GO" id="GO:0006355">
    <property type="term" value="P:regulation of DNA-templated transcription"/>
    <property type="evidence" value="ECO:0007669"/>
    <property type="project" value="InterPro"/>
</dbReference>
<reference evidence="3 4" key="1">
    <citation type="journal article" date="2014" name="Genome Biol. Evol.">
        <title>Genome degeneration and adaptation in a nascent stage of symbiosis.</title>
        <authorList>
            <person name="Oakeson K.F."/>
            <person name="Gil R."/>
            <person name="Clayton A.L."/>
            <person name="Dunn D.M."/>
            <person name="von Niederhausern A.C."/>
            <person name="Hamil C."/>
            <person name="Aoyagi A."/>
            <person name="Duval B."/>
            <person name="Baca A."/>
            <person name="Silva F.J."/>
            <person name="Vallier A."/>
            <person name="Jackson D.G."/>
            <person name="Latorre A."/>
            <person name="Weiss R.B."/>
            <person name="Heddi A."/>
            <person name="Moya A."/>
            <person name="Dale C."/>
        </authorList>
    </citation>
    <scope>NUCLEOTIDE SEQUENCE [LARGE SCALE GENOMIC DNA]</scope>
    <source>
        <strain evidence="3 4">HS1</strain>
    </source>
</reference>
<dbReference type="PATRIC" id="fig|1239307.3.peg.1183"/>
<sequence>MEQNDNGLSTALTRETLDHLPLITFMEKAPLPWALKSHDSRYVYINEAAQDFANIPANFDFEGRLDGEFPTPWAEFAADYQAHDRKAQASPEGAEIITTSFFTRRAVLEPWYCAKFPVYDSQGGVLGTFCYAKRFTFLSLWDFCKQLKPSVISLTPPDDTFNEKELDIIFFAIQKLSAKEIAAALTLSHRTVENRLCTIYSKIGINSLSALIDHCQATGLNHYIPRKRLRQGVNFFW</sequence>
<dbReference type="Pfam" id="PF08448">
    <property type="entry name" value="PAS_4"/>
    <property type="match status" value="1"/>
</dbReference>
<gene>
    <name evidence="3" type="ORF">Sant_1104</name>
</gene>
<evidence type="ECO:0000256" key="1">
    <source>
        <dbReference type="ARBA" id="ARBA00023125"/>
    </source>
</evidence>
<dbReference type="SMART" id="SM00421">
    <property type="entry name" value="HTH_LUXR"/>
    <property type="match status" value="1"/>
</dbReference>